<gene>
    <name evidence="2" type="ORF">D0T11_00195</name>
</gene>
<keyword evidence="3" id="KW-1185">Reference proteome</keyword>
<comment type="caution">
    <text evidence="2">The sequence shown here is derived from an EMBL/GenBank/DDBJ whole genome shotgun (WGS) entry which is preliminary data.</text>
</comment>
<evidence type="ECO:0000313" key="3">
    <source>
        <dbReference type="Proteomes" id="UP000284250"/>
    </source>
</evidence>
<evidence type="ECO:0008006" key="4">
    <source>
        <dbReference type="Google" id="ProtNLM"/>
    </source>
</evidence>
<organism evidence="2 3">
    <name type="scientific">Hymenobacter rubripertinctus</name>
    <dbReference type="NCBI Taxonomy" id="2029981"/>
    <lineage>
        <taxon>Bacteria</taxon>
        <taxon>Pseudomonadati</taxon>
        <taxon>Bacteroidota</taxon>
        <taxon>Cytophagia</taxon>
        <taxon>Cytophagales</taxon>
        <taxon>Hymenobacteraceae</taxon>
        <taxon>Hymenobacter</taxon>
    </lineage>
</organism>
<dbReference type="EMBL" id="QYCN01000001">
    <property type="protein sequence ID" value="RIY14145.1"/>
    <property type="molecule type" value="Genomic_DNA"/>
</dbReference>
<accession>A0A418RA38</accession>
<dbReference type="OrthoDB" id="868211at2"/>
<evidence type="ECO:0000313" key="2">
    <source>
        <dbReference type="EMBL" id="RIY14145.1"/>
    </source>
</evidence>
<dbReference type="Proteomes" id="UP000284250">
    <property type="component" value="Unassembled WGS sequence"/>
</dbReference>
<dbReference type="AlphaFoldDB" id="A0A418RA38"/>
<dbReference type="RefSeq" id="WP_119653773.1">
    <property type="nucleotide sequence ID" value="NZ_JBHUOI010000075.1"/>
</dbReference>
<evidence type="ECO:0000256" key="1">
    <source>
        <dbReference type="SAM" id="SignalP"/>
    </source>
</evidence>
<proteinExistence type="predicted"/>
<keyword evidence="1" id="KW-0732">Signal</keyword>
<sequence length="364" mass="39766">MHQKKMTKIGLFVLLLSGGSAARAQDTWTDLRAEQVAKLRAMTGAYEGQLAGKYPVRLLLSPGPADTLVTGMYYYLSKGQPLNLTGFTRPSVPTQRLELRETVPTAADATGWFTLGLSFQQELLGSWYNASGTTLLPVSLRRVGGAARPAALVAHITPKTYLNSFRVPVITMPDASVTRLLAHWFSLRNLTGDDVPDLRGLLAEHSGIQAADYTTNYNARGLLSLTVLTEGLGASVWYDAKTHNLDLITGFPILLADELKPELLPQFLALGQEKLAERNNDCVANQAGFLSDEDKVGVLGQEFSLSSTQEYTMGPTGLVLDHPVSYDGLSNFVFKVLQGSFPITFTYAELKPFLRSNSPLRRLL</sequence>
<name>A0A418RA38_9BACT</name>
<reference evidence="2 3" key="1">
    <citation type="submission" date="2018-09" db="EMBL/GenBank/DDBJ databases">
        <authorList>
            <person name="Zeman M."/>
            <person name="Pardy F."/>
        </authorList>
    </citation>
    <scope>NUCLEOTIDE SEQUENCE [LARGE SCALE GENOMIC DNA]</scope>
    <source>
        <strain evidence="2 3">CCM 8852</strain>
    </source>
</reference>
<protein>
    <recommendedName>
        <fullName evidence="4">DUF3298 domain-containing protein</fullName>
    </recommendedName>
</protein>
<reference evidence="2 3" key="2">
    <citation type="submission" date="2019-01" db="EMBL/GenBank/DDBJ databases">
        <title>Hymenobacter humicola sp. nov., isolated from soils in Antarctica.</title>
        <authorList>
            <person name="Sedlacek I."/>
            <person name="Holochova P."/>
            <person name="Kralova S."/>
            <person name="Pantucek R."/>
            <person name="Stankova E."/>
            <person name="Vrbovska V."/>
            <person name="Kristofova L."/>
            <person name="Svec P."/>
            <person name="Busse H.-J."/>
        </authorList>
    </citation>
    <scope>NUCLEOTIDE SEQUENCE [LARGE SCALE GENOMIC DNA]</scope>
    <source>
        <strain evidence="2 3">CCM 8852</strain>
    </source>
</reference>
<feature type="chain" id="PRO_5019132912" description="DUF3298 domain-containing protein" evidence="1">
    <location>
        <begin position="25"/>
        <end position="364"/>
    </location>
</feature>
<feature type="signal peptide" evidence="1">
    <location>
        <begin position="1"/>
        <end position="24"/>
    </location>
</feature>